<comment type="caution">
    <text evidence="2">The sequence shown here is derived from an EMBL/GenBank/DDBJ whole genome shotgun (WGS) entry which is preliminary data.</text>
</comment>
<dbReference type="AlphaFoldDB" id="A0A4U6S828"/>
<keyword evidence="1" id="KW-0812">Transmembrane</keyword>
<protein>
    <submittedName>
        <fullName evidence="2">Uncharacterized protein</fullName>
    </submittedName>
</protein>
<dbReference type="EMBL" id="SZZP01000002">
    <property type="protein sequence ID" value="TKV83338.1"/>
    <property type="molecule type" value="Genomic_DNA"/>
</dbReference>
<keyword evidence="1" id="KW-1133">Transmembrane helix</keyword>
<dbReference type="RefSeq" id="WP_137476810.1">
    <property type="nucleotide sequence ID" value="NZ_SZZP01000002.1"/>
</dbReference>
<gene>
    <name evidence="2" type="ORF">FDV58_03665</name>
</gene>
<sequence>MADSKRFDYERSDVGIRLVGWLAGGLAIFIVVTPLMLPWMFPLSRTTTTPAGRPALSASAPPLEVDPRDALRRSREDDAHFAQSYGWSDRQRGAVRIPVDRAIDILLRKGLAGWPSQ</sequence>
<organism evidence="2 3">
    <name type="scientific">Bradyrhizobium elkanii</name>
    <dbReference type="NCBI Taxonomy" id="29448"/>
    <lineage>
        <taxon>Bacteria</taxon>
        <taxon>Pseudomonadati</taxon>
        <taxon>Pseudomonadota</taxon>
        <taxon>Alphaproteobacteria</taxon>
        <taxon>Hyphomicrobiales</taxon>
        <taxon>Nitrobacteraceae</taxon>
        <taxon>Bradyrhizobium</taxon>
    </lineage>
</organism>
<name>A0A4U6S828_BRAEL</name>
<feature type="transmembrane region" description="Helical" evidence="1">
    <location>
        <begin position="21"/>
        <end position="41"/>
    </location>
</feature>
<evidence type="ECO:0000313" key="2">
    <source>
        <dbReference type="EMBL" id="TKV83338.1"/>
    </source>
</evidence>
<evidence type="ECO:0000256" key="1">
    <source>
        <dbReference type="SAM" id="Phobius"/>
    </source>
</evidence>
<keyword evidence="1" id="KW-0472">Membrane</keyword>
<evidence type="ECO:0000313" key="3">
    <source>
        <dbReference type="Proteomes" id="UP000305095"/>
    </source>
</evidence>
<dbReference type="Proteomes" id="UP000305095">
    <property type="component" value="Unassembled WGS sequence"/>
</dbReference>
<reference evidence="2 3" key="1">
    <citation type="submission" date="2019-05" db="EMBL/GenBank/DDBJ databases">
        <title>Draft Genome of Bradyrhizobium elkanii strain SEMIA 938, Used in Commercial Inoculants for Lupinus spp. in Brazil.</title>
        <authorList>
            <person name="Hungria M."/>
            <person name="Delamuta J.R.M."/>
            <person name="Ribeiro R.A."/>
            <person name="Nogueira M.A."/>
        </authorList>
    </citation>
    <scope>NUCLEOTIDE SEQUENCE [LARGE SCALE GENOMIC DNA]</scope>
    <source>
        <strain evidence="2 3">Semia 938</strain>
    </source>
</reference>
<proteinExistence type="predicted"/>
<accession>A0A4U6S828</accession>